<feature type="domain" description="Leucine zipper with capping helix" evidence="11">
    <location>
        <begin position="152"/>
        <end position="204"/>
    </location>
</feature>
<evidence type="ECO:0000256" key="7">
    <source>
        <dbReference type="ARBA" id="ARBA00023254"/>
    </source>
</evidence>
<evidence type="ECO:0000256" key="2">
    <source>
        <dbReference type="ARBA" id="ARBA00005981"/>
    </source>
</evidence>
<accession>A0A6F9DRE6</accession>
<feature type="coiled-coil region" evidence="9">
    <location>
        <begin position="86"/>
        <end position="147"/>
    </location>
</feature>
<evidence type="ECO:0000256" key="9">
    <source>
        <dbReference type="SAM" id="Coils"/>
    </source>
</evidence>
<dbReference type="GO" id="GO:0007131">
    <property type="term" value="P:reciprocal meiotic recombination"/>
    <property type="evidence" value="ECO:0007669"/>
    <property type="project" value="InterPro"/>
</dbReference>
<feature type="domain" description="Mnd1 HTH" evidence="10">
    <location>
        <begin position="16"/>
        <end position="75"/>
    </location>
</feature>
<evidence type="ECO:0000313" key="12">
    <source>
        <dbReference type="EMBL" id="CAB3265610.1"/>
    </source>
</evidence>
<dbReference type="EMBL" id="LR789748">
    <property type="protein sequence ID" value="CAB3265610.1"/>
    <property type="molecule type" value="mRNA"/>
</dbReference>
<evidence type="ECO:0000259" key="11">
    <source>
        <dbReference type="Pfam" id="PF18517"/>
    </source>
</evidence>
<evidence type="ECO:0000256" key="5">
    <source>
        <dbReference type="ARBA" id="ARBA00023172"/>
    </source>
</evidence>
<dbReference type="InterPro" id="IPR040661">
    <property type="entry name" value="LZ3wCH"/>
</dbReference>
<dbReference type="Gene3D" id="1.10.10.10">
    <property type="entry name" value="Winged helix-like DNA-binding domain superfamily/Winged helix DNA-binding domain"/>
    <property type="match status" value="1"/>
</dbReference>
<comment type="function">
    <text evidence="8">Required for proper homologous chromosome pairing and efficient cross-over and intragenic recombination during meiosis.</text>
</comment>
<sequence>MSKKRGLSLEEKRKRMLDIFFEKKEFFHLKELEKIAPKEKGITPMSVKDVVQSLVDDGMVNCEKVGSSSYYWAFPSQAFNVRLNKRKNLEEQIDQNKEKRLKTDEMKKNSLADRKPTAEREKLLAMVAKLQDKKNQLQTEISKYDDCNPDVMNRLIAETTMSKDAANRWTDNLFTLKSWLKRKFPIPEQQINKQFCIPEELDYIE</sequence>
<dbReference type="Pfam" id="PF03962">
    <property type="entry name" value="Mnd1"/>
    <property type="match status" value="1"/>
</dbReference>
<dbReference type="GO" id="GO:0003690">
    <property type="term" value="F:double-stranded DNA binding"/>
    <property type="evidence" value="ECO:0007669"/>
    <property type="project" value="InterPro"/>
</dbReference>
<evidence type="ECO:0000256" key="4">
    <source>
        <dbReference type="ARBA" id="ARBA00023054"/>
    </source>
</evidence>
<dbReference type="PANTHER" id="PTHR31398">
    <property type="entry name" value="MEIOTIC NUCLEAR DIVISION PROTEIN 1 HOMOLOG"/>
    <property type="match status" value="1"/>
</dbReference>
<dbReference type="InterPro" id="IPR005647">
    <property type="entry name" value="Mnd1"/>
</dbReference>
<dbReference type="PIRSF" id="PIRSF026991">
    <property type="entry name" value="Mnd1"/>
    <property type="match status" value="1"/>
</dbReference>
<evidence type="ECO:0000256" key="1">
    <source>
        <dbReference type="ARBA" id="ARBA00004123"/>
    </source>
</evidence>
<evidence type="ECO:0000256" key="6">
    <source>
        <dbReference type="ARBA" id="ARBA00023242"/>
    </source>
</evidence>
<evidence type="ECO:0000259" key="10">
    <source>
        <dbReference type="Pfam" id="PF03962"/>
    </source>
</evidence>
<evidence type="ECO:0000256" key="3">
    <source>
        <dbReference type="ARBA" id="ARBA00013726"/>
    </source>
</evidence>
<dbReference type="InterPro" id="IPR036388">
    <property type="entry name" value="WH-like_DNA-bd_sf"/>
</dbReference>
<dbReference type="AlphaFoldDB" id="A0A6F9DRE6"/>
<dbReference type="Pfam" id="PF18517">
    <property type="entry name" value="LZ3wCH"/>
    <property type="match status" value="1"/>
</dbReference>
<comment type="subcellular location">
    <subcellularLocation>
        <location evidence="1 8">Nucleus</location>
    </subcellularLocation>
</comment>
<keyword evidence="7" id="KW-0469">Meiosis</keyword>
<evidence type="ECO:0000256" key="8">
    <source>
        <dbReference type="PIRNR" id="PIRNR026991"/>
    </source>
</evidence>
<dbReference type="PANTHER" id="PTHR31398:SF0">
    <property type="entry name" value="MEIOTIC NUCLEAR DIVISION PROTEIN 1 HOMOLOG"/>
    <property type="match status" value="1"/>
</dbReference>
<reference evidence="12" key="1">
    <citation type="submission" date="2020-04" db="EMBL/GenBank/DDBJ databases">
        <authorList>
            <person name="Neveu A P."/>
        </authorList>
    </citation>
    <scope>NUCLEOTIDE SEQUENCE</scope>
    <source>
        <tissue evidence="12">Whole embryo</tissue>
    </source>
</reference>
<keyword evidence="6 8" id="KW-0539">Nucleus</keyword>
<comment type="similarity">
    <text evidence="2 8">Belongs to the MND1 family.</text>
</comment>
<keyword evidence="5" id="KW-0233">DNA recombination</keyword>
<keyword evidence="4 9" id="KW-0175">Coiled coil</keyword>
<gene>
    <name evidence="12" type="primary">Rmnd1-001</name>
</gene>
<dbReference type="InterPro" id="IPR040453">
    <property type="entry name" value="Mnd1_HTH"/>
</dbReference>
<protein>
    <recommendedName>
        <fullName evidence="3 8">Meiotic nuclear division protein 1 homolog</fullName>
    </recommendedName>
</protein>
<organism evidence="12">
    <name type="scientific">Phallusia mammillata</name>
    <dbReference type="NCBI Taxonomy" id="59560"/>
    <lineage>
        <taxon>Eukaryota</taxon>
        <taxon>Metazoa</taxon>
        <taxon>Chordata</taxon>
        <taxon>Tunicata</taxon>
        <taxon>Ascidiacea</taxon>
        <taxon>Phlebobranchia</taxon>
        <taxon>Ascidiidae</taxon>
        <taxon>Phallusia</taxon>
    </lineage>
</organism>
<dbReference type="SUPFAM" id="SSF46785">
    <property type="entry name" value="Winged helix' DNA-binding domain"/>
    <property type="match status" value="1"/>
</dbReference>
<name>A0A6F9DRE6_9ASCI</name>
<proteinExistence type="evidence at transcript level"/>
<dbReference type="GO" id="GO:0005634">
    <property type="term" value="C:nucleus"/>
    <property type="evidence" value="ECO:0007669"/>
    <property type="project" value="UniProtKB-SubCell"/>
</dbReference>
<dbReference type="InterPro" id="IPR036390">
    <property type="entry name" value="WH_DNA-bd_sf"/>
</dbReference>